<feature type="region of interest" description="Disordered" evidence="13">
    <location>
        <begin position="95"/>
        <end position="122"/>
    </location>
</feature>
<dbReference type="Gene3D" id="3.90.550.10">
    <property type="entry name" value="Spore Coat Polysaccharide Biosynthesis Protein SpsA, Chain A"/>
    <property type="match status" value="1"/>
</dbReference>
<proteinExistence type="inferred from homology"/>
<evidence type="ECO:0000256" key="1">
    <source>
        <dbReference type="ARBA" id="ARBA00004323"/>
    </source>
</evidence>
<evidence type="ECO:0000256" key="5">
    <source>
        <dbReference type="ARBA" id="ARBA00022692"/>
    </source>
</evidence>
<dbReference type="GO" id="GO:0005802">
    <property type="term" value="C:trans-Golgi network"/>
    <property type="evidence" value="ECO:0007669"/>
    <property type="project" value="TreeGrafter"/>
</dbReference>
<sequence length="453" mass="51211">MSSESSASAQKRNSGHSPTAAAADGGTVGRAASILPRGRQIQKTFNSIKITILCGFVTILVLRGTIGLGGISSSEAEAETQHLIAETNRVLDEIRSDKDPADPDGQPDDLPVPNASYSLGPKISSWDDDRKVWLEKNPQFPNYVNGKPRIMLVTGSRPGPCDNAIGDHYLLKAVKNKIDYCRIHGIEIVYNMAQMDKEMAGYWAKLPLIRRMMLSHPEFEWIWWMDSDALITDMVFEIPSERYKDYNLVIHGYPDLLFDQKSWIALSTGSFLIRNCQWSLDLLDVWAPMGPKGPIRDEAGKILTAYLKGRAALEADDQSALIYLLLSQKDRWINKVFIENTFYLHGYWEGVVDHYEDMMGKYHPGLGDDRWPFVTHFVGCKPCGSYGDYPVERCLKSMERAFNFADNQVLNLYGFRHRGLVSPNIKRIRNDTDMPLVNVDKFDIRHQINGSKS</sequence>
<name>A0A9N7N4L0_STRHE</name>
<evidence type="ECO:0000256" key="4">
    <source>
        <dbReference type="ARBA" id="ARBA00022679"/>
    </source>
</evidence>
<keyword evidence="8" id="KW-0333">Golgi apparatus</keyword>
<dbReference type="GO" id="GO:0016758">
    <property type="term" value="F:hexosyltransferase activity"/>
    <property type="evidence" value="ECO:0007669"/>
    <property type="project" value="TreeGrafter"/>
</dbReference>
<dbReference type="GO" id="GO:0005768">
    <property type="term" value="C:endosome"/>
    <property type="evidence" value="ECO:0007669"/>
    <property type="project" value="TreeGrafter"/>
</dbReference>
<keyword evidence="9" id="KW-0472">Membrane</keyword>
<keyword evidence="4" id="KW-0808">Transferase</keyword>
<dbReference type="GO" id="GO:0033843">
    <property type="term" value="F:xyloglucan 6-xylosyltransferase activity"/>
    <property type="evidence" value="ECO:0007669"/>
    <property type="project" value="UniProtKB-EC"/>
</dbReference>
<gene>
    <name evidence="14" type="ORF">SHERM_02050</name>
</gene>
<dbReference type="FunFam" id="3.90.550.10:FF:000032">
    <property type="entry name" value="xyloglucan 6-xylosyltransferase 2"/>
    <property type="match status" value="1"/>
</dbReference>
<dbReference type="PANTHER" id="PTHR31311:SF44">
    <property type="entry name" value="GLYCOSYLTRANSFERASE 2-RELATED"/>
    <property type="match status" value="1"/>
</dbReference>
<dbReference type="Pfam" id="PF05637">
    <property type="entry name" value="Glyco_transf_34"/>
    <property type="match status" value="1"/>
</dbReference>
<keyword evidence="15" id="KW-1185">Reference proteome</keyword>
<keyword evidence="10" id="KW-0325">Glycoprotein</keyword>
<keyword evidence="7" id="KW-1133">Transmembrane helix</keyword>
<feature type="compositionally biased region" description="Polar residues" evidence="13">
    <location>
        <begin position="1"/>
        <end position="17"/>
    </location>
</feature>
<dbReference type="EC" id="2.4.2.39" evidence="12"/>
<evidence type="ECO:0000313" key="15">
    <source>
        <dbReference type="Proteomes" id="UP001153555"/>
    </source>
</evidence>
<accession>A0A9N7N4L0</accession>
<evidence type="ECO:0000256" key="9">
    <source>
        <dbReference type="ARBA" id="ARBA00023136"/>
    </source>
</evidence>
<dbReference type="InterPro" id="IPR008630">
    <property type="entry name" value="Glyco_trans_34"/>
</dbReference>
<evidence type="ECO:0000256" key="2">
    <source>
        <dbReference type="ARBA" id="ARBA00005664"/>
    </source>
</evidence>
<reference evidence="14" key="1">
    <citation type="submission" date="2019-12" db="EMBL/GenBank/DDBJ databases">
        <authorList>
            <person name="Scholes J."/>
        </authorList>
    </citation>
    <scope>NUCLEOTIDE SEQUENCE</scope>
</reference>
<dbReference type="AlphaFoldDB" id="A0A9N7N4L0"/>
<keyword evidence="6" id="KW-0735">Signal-anchor</keyword>
<comment type="catalytic activity">
    <reaction evidence="11">
        <text>Transfers an alpha-D-xylosyl residue from UDP-D-xylose to a glucose residue in xyloglucan, forming an alpha-(1-&gt;6)-D-xylosyl-D-glucose linkage.</text>
        <dbReference type="EC" id="2.4.2.39"/>
    </reaction>
</comment>
<evidence type="ECO:0000256" key="11">
    <source>
        <dbReference type="ARBA" id="ARBA00051628"/>
    </source>
</evidence>
<evidence type="ECO:0000313" key="14">
    <source>
        <dbReference type="EMBL" id="CAA0826856.1"/>
    </source>
</evidence>
<organism evidence="14 15">
    <name type="scientific">Striga hermonthica</name>
    <name type="common">Purple witchweed</name>
    <name type="synonym">Buchnera hermonthica</name>
    <dbReference type="NCBI Taxonomy" id="68872"/>
    <lineage>
        <taxon>Eukaryota</taxon>
        <taxon>Viridiplantae</taxon>
        <taxon>Streptophyta</taxon>
        <taxon>Embryophyta</taxon>
        <taxon>Tracheophyta</taxon>
        <taxon>Spermatophyta</taxon>
        <taxon>Magnoliopsida</taxon>
        <taxon>eudicotyledons</taxon>
        <taxon>Gunneridae</taxon>
        <taxon>Pentapetalae</taxon>
        <taxon>asterids</taxon>
        <taxon>lamiids</taxon>
        <taxon>Lamiales</taxon>
        <taxon>Orobanchaceae</taxon>
        <taxon>Buchnereae</taxon>
        <taxon>Striga</taxon>
    </lineage>
</organism>
<dbReference type="GO" id="GO:0009969">
    <property type="term" value="P:xyloglucan biosynthetic process"/>
    <property type="evidence" value="ECO:0007669"/>
    <property type="project" value="TreeGrafter"/>
</dbReference>
<comment type="caution">
    <text evidence="14">The sequence shown here is derived from an EMBL/GenBank/DDBJ whole genome shotgun (WGS) entry which is preliminary data.</text>
</comment>
<evidence type="ECO:0000256" key="8">
    <source>
        <dbReference type="ARBA" id="ARBA00023034"/>
    </source>
</evidence>
<evidence type="ECO:0000256" key="6">
    <source>
        <dbReference type="ARBA" id="ARBA00022968"/>
    </source>
</evidence>
<comment type="similarity">
    <text evidence="2">Belongs to the glycosyltransferase 34 family.</text>
</comment>
<dbReference type="GO" id="GO:0000139">
    <property type="term" value="C:Golgi membrane"/>
    <property type="evidence" value="ECO:0007669"/>
    <property type="project" value="UniProtKB-SubCell"/>
</dbReference>
<evidence type="ECO:0000256" key="13">
    <source>
        <dbReference type="SAM" id="MobiDB-lite"/>
    </source>
</evidence>
<evidence type="ECO:0000256" key="10">
    <source>
        <dbReference type="ARBA" id="ARBA00023180"/>
    </source>
</evidence>
<feature type="region of interest" description="Disordered" evidence="13">
    <location>
        <begin position="1"/>
        <end position="25"/>
    </location>
</feature>
<dbReference type="InterPro" id="IPR029044">
    <property type="entry name" value="Nucleotide-diphossugar_trans"/>
</dbReference>
<dbReference type="EMBL" id="CACSLK010027624">
    <property type="protein sequence ID" value="CAA0826856.1"/>
    <property type="molecule type" value="Genomic_DNA"/>
</dbReference>
<evidence type="ECO:0000256" key="7">
    <source>
        <dbReference type="ARBA" id="ARBA00022989"/>
    </source>
</evidence>
<dbReference type="Proteomes" id="UP001153555">
    <property type="component" value="Unassembled WGS sequence"/>
</dbReference>
<dbReference type="PANTHER" id="PTHR31311">
    <property type="entry name" value="XYLOGLUCAN 6-XYLOSYLTRANSFERASE 5-RELATED-RELATED"/>
    <property type="match status" value="1"/>
</dbReference>
<dbReference type="OrthoDB" id="205108at2759"/>
<protein>
    <recommendedName>
        <fullName evidence="12">xyloglucan 6-xylosyltransferase</fullName>
        <ecNumber evidence="12">2.4.2.39</ecNumber>
    </recommendedName>
</protein>
<evidence type="ECO:0000256" key="3">
    <source>
        <dbReference type="ARBA" id="ARBA00022676"/>
    </source>
</evidence>
<keyword evidence="3" id="KW-0328">Glycosyltransferase</keyword>
<evidence type="ECO:0000256" key="12">
    <source>
        <dbReference type="ARBA" id="ARBA00066326"/>
    </source>
</evidence>
<comment type="subcellular location">
    <subcellularLocation>
        <location evidence="1">Golgi apparatus membrane</location>
        <topology evidence="1">Single-pass type II membrane protein</topology>
    </subcellularLocation>
</comment>
<keyword evidence="5" id="KW-0812">Transmembrane</keyword>